<dbReference type="InterPro" id="IPR008258">
    <property type="entry name" value="Transglycosylase_SLT_dom_1"/>
</dbReference>
<dbReference type="CDD" id="cd00254">
    <property type="entry name" value="LT-like"/>
    <property type="match status" value="1"/>
</dbReference>
<dbReference type="InterPro" id="IPR023346">
    <property type="entry name" value="Lysozyme-like_dom_sf"/>
</dbReference>
<dbReference type="EMBL" id="QJKC01000004">
    <property type="protein sequence ID" value="PXX49370.1"/>
    <property type="molecule type" value="Genomic_DNA"/>
</dbReference>
<dbReference type="SUPFAM" id="SSF53955">
    <property type="entry name" value="Lysozyme-like"/>
    <property type="match status" value="1"/>
</dbReference>
<name>A0A318JG65_9NEIS</name>
<dbReference type="Pfam" id="PF01464">
    <property type="entry name" value="SLT"/>
    <property type="match status" value="1"/>
</dbReference>
<evidence type="ECO:0000259" key="3">
    <source>
        <dbReference type="Pfam" id="PF01464"/>
    </source>
</evidence>
<dbReference type="PANTHER" id="PTHR37423:SF2">
    <property type="entry name" value="MEMBRANE-BOUND LYTIC MUREIN TRANSGLYCOSYLASE C"/>
    <property type="match status" value="1"/>
</dbReference>
<dbReference type="Gene3D" id="1.10.530.10">
    <property type="match status" value="1"/>
</dbReference>
<dbReference type="OrthoDB" id="6775714at2"/>
<comment type="similarity">
    <text evidence="1">Belongs to the transglycosylase Slt family.</text>
</comment>
<gene>
    <name evidence="4" type="ORF">DFR38_1049</name>
</gene>
<keyword evidence="5" id="KW-1185">Reference proteome</keyword>
<reference evidence="4 5" key="1">
    <citation type="submission" date="2018-05" db="EMBL/GenBank/DDBJ databases">
        <title>Genomic Encyclopedia of Type Strains, Phase IV (KMG-IV): sequencing the most valuable type-strain genomes for metagenomic binning, comparative biology and taxonomic classification.</title>
        <authorList>
            <person name="Goeker M."/>
        </authorList>
    </citation>
    <scope>NUCLEOTIDE SEQUENCE [LARGE SCALE GENOMIC DNA]</scope>
    <source>
        <strain evidence="4 5">DSM 25134</strain>
    </source>
</reference>
<evidence type="ECO:0000256" key="2">
    <source>
        <dbReference type="SAM" id="MobiDB-lite"/>
    </source>
</evidence>
<dbReference type="Proteomes" id="UP000248395">
    <property type="component" value="Unassembled WGS sequence"/>
</dbReference>
<dbReference type="AlphaFoldDB" id="A0A318JG65"/>
<feature type="region of interest" description="Disordered" evidence="2">
    <location>
        <begin position="581"/>
        <end position="609"/>
    </location>
</feature>
<comment type="caution">
    <text evidence="4">The sequence shown here is derived from an EMBL/GenBank/DDBJ whole genome shotgun (WGS) entry which is preliminary data.</text>
</comment>
<evidence type="ECO:0000313" key="5">
    <source>
        <dbReference type="Proteomes" id="UP000248395"/>
    </source>
</evidence>
<organism evidence="4 5">
    <name type="scientific">Aquitalea magnusonii</name>
    <dbReference type="NCBI Taxonomy" id="332411"/>
    <lineage>
        <taxon>Bacteria</taxon>
        <taxon>Pseudomonadati</taxon>
        <taxon>Pseudomonadota</taxon>
        <taxon>Betaproteobacteria</taxon>
        <taxon>Neisseriales</taxon>
        <taxon>Chromobacteriaceae</taxon>
        <taxon>Aquitalea</taxon>
    </lineage>
</organism>
<protein>
    <submittedName>
        <fullName evidence="4">Transglycosylase-like protein with SLT domain</fullName>
    </submittedName>
</protein>
<proteinExistence type="inferred from homology"/>
<dbReference type="RefSeq" id="WP_110313103.1">
    <property type="nucleotide sequence ID" value="NZ_QJKC01000004.1"/>
</dbReference>
<evidence type="ECO:0000313" key="4">
    <source>
        <dbReference type="EMBL" id="PXX49370.1"/>
    </source>
</evidence>
<evidence type="ECO:0000256" key="1">
    <source>
        <dbReference type="ARBA" id="ARBA00007734"/>
    </source>
</evidence>
<dbReference type="PANTHER" id="PTHR37423">
    <property type="entry name" value="SOLUBLE LYTIC MUREIN TRANSGLYCOSYLASE-RELATED"/>
    <property type="match status" value="1"/>
</dbReference>
<accession>A0A318JG65</accession>
<sequence>MAAENQFRLTITAVDKATAVFNRIQTRLGSFGKRFAIGKRLGELDSQLSRMRFDALSKKAASFGNSLAKAAEPMSIVAGAATVGGLAAAASSWASLGSSVLQTSRVMGITARDLQSLRGAASLAGVSTEQLDSGIAQLGSTLNDALYGRNMQALALLNKLGIGIHRTKDGAIDTTRALKDMSDVLANPKMNAQTKMMLASQFGIQSLLPMLLDGSKKLDAGQSRAAQLGAVQSDAELKKAAETEQKKREGALAGQHAQNWLGDAISPIYNRIMVTVTKWLSESPGMTIASSAALGVAGAWLIKKTVTSVSGRLLSAAAKSVSAAVADAGGAQAAATGAEVTGILGGLGSAITAWISRLCAPAYLMLHSDSLNAGENEWAKQHIQKLGGSKTWHGLDIAGGDYAALRDKARGAYRPWYEFGDENDPAYIQRYIKEHPKEAPKGWTEAVAPSDKGNPSQVSKQLFDKLEAQYQLPKGILDSVWSTESGRGKNMRSPKGARGHFQFMPSTAAQYGLKNPDDLIESSEAAARMLRDLLRQNRGDVPKALAAWNWGQGNLNSKGIGNAPAETRGFIAKVAAGMGAAPSPSAQSAASQSAPISGSPPGRGAAPGDSNAQIAALLVQLNDSVAKLGQLKVNVQTHVTGLPHGAAAESKVASSVDSRFNYPMPEMVTP</sequence>
<feature type="domain" description="Transglycosylase SLT" evidence="3">
    <location>
        <begin position="462"/>
        <end position="558"/>
    </location>
</feature>